<accession>A0A8J7PGB1</accession>
<feature type="transmembrane region" description="Helical" evidence="1">
    <location>
        <begin position="86"/>
        <end position="110"/>
    </location>
</feature>
<organism evidence="2 3">
    <name type="scientific">Candidatus Obscuribacter phosphatis</name>
    <dbReference type="NCBI Taxonomy" id="1906157"/>
    <lineage>
        <taxon>Bacteria</taxon>
        <taxon>Bacillati</taxon>
        <taxon>Candidatus Melainabacteria</taxon>
        <taxon>Candidatus Obscuribacterales</taxon>
        <taxon>Candidatus Obscuribacteraceae</taxon>
        <taxon>Candidatus Obscuribacter</taxon>
    </lineage>
</organism>
<reference evidence="2" key="1">
    <citation type="submission" date="2021-02" db="EMBL/GenBank/DDBJ databases">
        <title>Genome-Resolved Metagenomics of a Microbial Community Performing Photosynthetic Biological Nutrient Removal.</title>
        <authorList>
            <person name="Mcdaniel E.A."/>
        </authorList>
    </citation>
    <scope>NUCLEOTIDE SEQUENCE</scope>
    <source>
        <strain evidence="2">UWPOB_OBS1</strain>
    </source>
</reference>
<proteinExistence type="predicted"/>
<dbReference type="CDD" id="cd00657">
    <property type="entry name" value="Ferritin_like"/>
    <property type="match status" value="1"/>
</dbReference>
<protein>
    <submittedName>
        <fullName evidence="2">Ferritin-like domain-containing protein</fullName>
    </submittedName>
</protein>
<comment type="caution">
    <text evidence="2">The sequence shown here is derived from an EMBL/GenBank/DDBJ whole genome shotgun (WGS) entry which is preliminary data.</text>
</comment>
<evidence type="ECO:0000313" key="3">
    <source>
        <dbReference type="Proteomes" id="UP000664277"/>
    </source>
</evidence>
<keyword evidence="1" id="KW-0812">Transmembrane</keyword>
<gene>
    <name evidence="2" type="ORF">J0M35_11270</name>
</gene>
<dbReference type="Proteomes" id="UP000664277">
    <property type="component" value="Unassembled WGS sequence"/>
</dbReference>
<dbReference type="SUPFAM" id="SSF47240">
    <property type="entry name" value="Ferritin-like"/>
    <property type="match status" value="1"/>
</dbReference>
<dbReference type="EMBL" id="JAFLCK010000014">
    <property type="protein sequence ID" value="MBN8660938.1"/>
    <property type="molecule type" value="Genomic_DNA"/>
</dbReference>
<keyword evidence="1" id="KW-0472">Membrane</keyword>
<dbReference type="AlphaFoldDB" id="A0A8J7PGB1"/>
<dbReference type="InterPro" id="IPR009078">
    <property type="entry name" value="Ferritin-like_SF"/>
</dbReference>
<sequence length="187" mass="21349">MAKQEPIQVKEGDSAYHKKAFITILQLAYSGERAAARAYAGHWRSLPPGIERETIARIEKEEVEHRQTVGKMLQEMNAKPALWREILMNFIGNCAYVGCFFTGWFLPMYFAGKLENDNVKEYDVAAAHAHALGLDHLLPALHEMSKTEAEHELFFSRCVQKHWLLKPVRAIVGWDPQIVLAKYADEP</sequence>
<name>A0A8J7PGB1_9BACT</name>
<keyword evidence="1" id="KW-1133">Transmembrane helix</keyword>
<evidence type="ECO:0000256" key="1">
    <source>
        <dbReference type="SAM" id="Phobius"/>
    </source>
</evidence>
<evidence type="ECO:0000313" key="2">
    <source>
        <dbReference type="EMBL" id="MBN8660938.1"/>
    </source>
</evidence>